<evidence type="ECO:0000313" key="2">
    <source>
        <dbReference type="Proteomes" id="UP000441925"/>
    </source>
</evidence>
<protein>
    <submittedName>
        <fullName evidence="1">Uncharacterized protein</fullName>
    </submittedName>
</protein>
<reference evidence="1 2" key="1">
    <citation type="submission" date="2019-08" db="EMBL/GenBank/DDBJ databases">
        <title>In-depth cultivation of the pig gut microbiome towards novel bacterial diversity and tailored functional studies.</title>
        <authorList>
            <person name="Wylensek D."/>
            <person name="Hitch T.C.A."/>
            <person name="Clavel T."/>
        </authorList>
    </citation>
    <scope>NUCLEOTIDE SEQUENCE [LARGE SCALE GENOMIC DNA]</scope>
    <source>
        <strain evidence="1 2">WCA-380-WT-2B</strain>
    </source>
</reference>
<dbReference type="Proteomes" id="UP000441925">
    <property type="component" value="Unassembled WGS sequence"/>
</dbReference>
<proteinExistence type="predicted"/>
<dbReference type="EMBL" id="VULQ01000025">
    <property type="protein sequence ID" value="MSS78810.1"/>
    <property type="molecule type" value="Genomic_DNA"/>
</dbReference>
<accession>A0A6N7VHA0</accession>
<evidence type="ECO:0000313" key="1">
    <source>
        <dbReference type="EMBL" id="MSS78810.1"/>
    </source>
</evidence>
<gene>
    <name evidence="1" type="ORF">FYJ26_10550</name>
</gene>
<comment type="caution">
    <text evidence="1">The sequence shown here is derived from an EMBL/GenBank/DDBJ whole genome shotgun (WGS) entry which is preliminary data.</text>
</comment>
<organism evidence="1 2">
    <name type="scientific">Anaerococcus porci</name>
    <dbReference type="NCBI Taxonomy" id="2652269"/>
    <lineage>
        <taxon>Bacteria</taxon>
        <taxon>Bacillati</taxon>
        <taxon>Bacillota</taxon>
        <taxon>Tissierellia</taxon>
        <taxon>Tissierellales</taxon>
        <taxon>Peptoniphilaceae</taxon>
        <taxon>Anaerococcus</taxon>
    </lineage>
</organism>
<sequence>MIKIAKETKYNAGHWYRYLRKFIKRDKILIDKSTEEKLLESSELTNFQKVSLKLALDETTKVHEYIINLNEKTKKKNFNKLMEKIRENEIK</sequence>
<keyword evidence="2" id="KW-1185">Reference proteome</keyword>
<dbReference type="AlphaFoldDB" id="A0A6N7VHA0"/>
<name>A0A6N7VHA0_9FIRM</name>